<dbReference type="Proteomes" id="UP000186905">
    <property type="component" value="Unassembled WGS sequence"/>
</dbReference>
<gene>
    <name evidence="4" type="ORF">BIT28_26500</name>
</gene>
<keyword evidence="5" id="KW-1185">Reference proteome</keyword>
<dbReference type="InterPro" id="IPR001173">
    <property type="entry name" value="Glyco_trans_2-like"/>
</dbReference>
<dbReference type="InterPro" id="IPR027791">
    <property type="entry name" value="Galactosyl_T_C"/>
</dbReference>
<proteinExistence type="predicted"/>
<accession>A0A1Q9GUM8</accession>
<sequence length="273" mass="31025">MLKASVIIAFYNNVKSLKMILTALNNQYDDNFDVVIADDGSNDENVNEVKSLSSNYLFDIHHVWHEDKGFRKNKILNQAIMKATNDYLIFIDGDCIPQDNFVSDHLSQSEPCTCLNGRRADLSPTVSDQIREKDHAEPNKLFKSYRSAILSDYLRGKGKNIEKGFRITQPTLSAFLNRKNKGLVGCNFSANKADLLSINGFDERYEAPGIGEDSDIDYRLRLAGVKVKNVFFMANQIHLYHVELPRSSVNEALFDKVRQEKIAYTPYGINKSE</sequence>
<protein>
    <submittedName>
        <fullName evidence="4">Glycosyl transferase</fullName>
    </submittedName>
</protein>
<dbReference type="InterPro" id="IPR050834">
    <property type="entry name" value="Glycosyltransf_2"/>
</dbReference>
<comment type="caution">
    <text evidence="4">The sequence shown here is derived from an EMBL/GenBank/DDBJ whole genome shotgun (WGS) entry which is preliminary data.</text>
</comment>
<dbReference type="SUPFAM" id="SSF53448">
    <property type="entry name" value="Nucleotide-diphospho-sugar transferases"/>
    <property type="match status" value="1"/>
</dbReference>
<dbReference type="PANTHER" id="PTHR43685">
    <property type="entry name" value="GLYCOSYLTRANSFERASE"/>
    <property type="match status" value="1"/>
</dbReference>
<dbReference type="RefSeq" id="WP_075763006.1">
    <property type="nucleotide sequence ID" value="NZ_MJIL01000053.1"/>
</dbReference>
<dbReference type="Gene3D" id="3.90.550.10">
    <property type="entry name" value="Spore Coat Polysaccharide Biosynthesis Protein SpsA, Chain A"/>
    <property type="match status" value="1"/>
</dbReference>
<dbReference type="Pfam" id="PF00535">
    <property type="entry name" value="Glycos_transf_2"/>
    <property type="match status" value="1"/>
</dbReference>
<dbReference type="PANTHER" id="PTHR43685:SF3">
    <property type="entry name" value="SLR2126 PROTEIN"/>
    <property type="match status" value="1"/>
</dbReference>
<reference evidence="4 5" key="1">
    <citation type="submission" date="2016-09" db="EMBL/GenBank/DDBJ databases">
        <title>Photobacterium proteolyticum sp. nov. a protease producing bacterium isolated from ocean sediments of Laizhou Bay.</title>
        <authorList>
            <person name="Li Y."/>
        </authorList>
    </citation>
    <scope>NUCLEOTIDE SEQUENCE [LARGE SCALE GENOMIC DNA]</scope>
    <source>
        <strain evidence="4 5">13-12</strain>
    </source>
</reference>
<evidence type="ECO:0000313" key="5">
    <source>
        <dbReference type="Proteomes" id="UP000186905"/>
    </source>
</evidence>
<organism evidence="4 5">
    <name type="scientific">Photobacterium proteolyticum</name>
    <dbReference type="NCBI Taxonomy" id="1903952"/>
    <lineage>
        <taxon>Bacteria</taxon>
        <taxon>Pseudomonadati</taxon>
        <taxon>Pseudomonadota</taxon>
        <taxon>Gammaproteobacteria</taxon>
        <taxon>Vibrionales</taxon>
        <taxon>Vibrionaceae</taxon>
        <taxon>Photobacterium</taxon>
    </lineage>
</organism>
<feature type="domain" description="Galactosyltransferase C-terminal" evidence="3">
    <location>
        <begin position="179"/>
        <end position="241"/>
    </location>
</feature>
<dbReference type="InterPro" id="IPR029044">
    <property type="entry name" value="Nucleotide-diphossugar_trans"/>
</dbReference>
<feature type="domain" description="Glycosyltransferase 2-like" evidence="2">
    <location>
        <begin position="5"/>
        <end position="106"/>
    </location>
</feature>
<dbReference type="GO" id="GO:0016740">
    <property type="term" value="F:transferase activity"/>
    <property type="evidence" value="ECO:0007669"/>
    <property type="project" value="UniProtKB-KW"/>
</dbReference>
<dbReference type="AlphaFoldDB" id="A0A1Q9GUM8"/>
<dbReference type="EMBL" id="MJIL01000053">
    <property type="protein sequence ID" value="OLQ78868.1"/>
    <property type="molecule type" value="Genomic_DNA"/>
</dbReference>
<dbReference type="STRING" id="1903952.BIT28_26500"/>
<evidence type="ECO:0000256" key="1">
    <source>
        <dbReference type="ARBA" id="ARBA00022679"/>
    </source>
</evidence>
<evidence type="ECO:0000313" key="4">
    <source>
        <dbReference type="EMBL" id="OLQ78868.1"/>
    </source>
</evidence>
<dbReference type="Pfam" id="PF02709">
    <property type="entry name" value="Glyco_transf_7C"/>
    <property type="match status" value="1"/>
</dbReference>
<keyword evidence="1 4" id="KW-0808">Transferase</keyword>
<evidence type="ECO:0000259" key="3">
    <source>
        <dbReference type="Pfam" id="PF02709"/>
    </source>
</evidence>
<name>A0A1Q9GUM8_9GAMM</name>
<evidence type="ECO:0000259" key="2">
    <source>
        <dbReference type="Pfam" id="PF00535"/>
    </source>
</evidence>
<dbReference type="OrthoDB" id="9801954at2"/>